<dbReference type="SMART" id="SM00825">
    <property type="entry name" value="PKS_KS"/>
    <property type="match status" value="1"/>
</dbReference>
<keyword evidence="9" id="KW-1185">Reference proteome</keyword>
<accession>A0A1Z1WQG1</accession>
<dbReference type="InterPro" id="IPR029058">
    <property type="entry name" value="AB_hydrolase_fold"/>
</dbReference>
<evidence type="ECO:0000256" key="3">
    <source>
        <dbReference type="ARBA" id="ARBA00022679"/>
    </source>
</evidence>
<dbReference type="GO" id="GO:0017000">
    <property type="term" value="P:antibiotic biosynthetic process"/>
    <property type="evidence" value="ECO:0007669"/>
    <property type="project" value="UniProtKB-ARBA"/>
</dbReference>
<feature type="region of interest" description="Disordered" evidence="5">
    <location>
        <begin position="1308"/>
        <end position="1341"/>
    </location>
</feature>
<organism evidence="8 9">
    <name type="scientific">Streptomyces alboflavus</name>
    <dbReference type="NCBI Taxonomy" id="67267"/>
    <lineage>
        <taxon>Bacteria</taxon>
        <taxon>Bacillati</taxon>
        <taxon>Actinomycetota</taxon>
        <taxon>Actinomycetes</taxon>
        <taxon>Kitasatosporales</taxon>
        <taxon>Streptomycetaceae</taxon>
        <taxon>Streptomyces</taxon>
    </lineage>
</organism>
<dbReference type="CDD" id="cd00833">
    <property type="entry name" value="PKS"/>
    <property type="match status" value="1"/>
</dbReference>
<evidence type="ECO:0000313" key="9">
    <source>
        <dbReference type="Proteomes" id="UP000195880"/>
    </source>
</evidence>
<dbReference type="PROSITE" id="PS50075">
    <property type="entry name" value="CARRIER"/>
    <property type="match status" value="2"/>
</dbReference>
<dbReference type="Gene3D" id="3.40.47.10">
    <property type="match status" value="1"/>
</dbReference>
<dbReference type="InterPro" id="IPR036291">
    <property type="entry name" value="NAD(P)-bd_dom_sf"/>
</dbReference>
<dbReference type="InterPro" id="IPR018201">
    <property type="entry name" value="Ketoacyl_synth_AS"/>
</dbReference>
<name>A0A1Z1WQG1_9ACTN</name>
<feature type="compositionally biased region" description="Low complexity" evidence="5">
    <location>
        <begin position="1331"/>
        <end position="1340"/>
    </location>
</feature>
<feature type="domain" description="Carrier" evidence="6">
    <location>
        <begin position="1232"/>
        <end position="1308"/>
    </location>
</feature>
<dbReference type="Pfam" id="PF00550">
    <property type="entry name" value="PP-binding"/>
    <property type="match status" value="2"/>
</dbReference>
<dbReference type="Gene3D" id="3.40.50.720">
    <property type="entry name" value="NAD(P)-binding Rossmann-like Domain"/>
    <property type="match status" value="1"/>
</dbReference>
<dbReference type="PROSITE" id="PS00606">
    <property type="entry name" value="KS3_1"/>
    <property type="match status" value="1"/>
</dbReference>
<dbReference type="Pfam" id="PF02801">
    <property type="entry name" value="Ketoacyl-synt_C"/>
    <property type="match status" value="1"/>
</dbReference>
<dbReference type="GO" id="GO:0006633">
    <property type="term" value="P:fatty acid biosynthetic process"/>
    <property type="evidence" value="ECO:0007669"/>
    <property type="project" value="InterPro"/>
</dbReference>
<gene>
    <name evidence="8" type="ORF">SMD44_08039</name>
</gene>
<dbReference type="InterPro" id="IPR050091">
    <property type="entry name" value="PKS_NRPS_Biosynth_Enz"/>
</dbReference>
<feature type="region of interest" description="Disordered" evidence="5">
    <location>
        <begin position="1575"/>
        <end position="1595"/>
    </location>
</feature>
<evidence type="ECO:0000259" key="7">
    <source>
        <dbReference type="PROSITE" id="PS52004"/>
    </source>
</evidence>
<dbReference type="Pfam" id="PF00975">
    <property type="entry name" value="Thioesterase"/>
    <property type="match status" value="1"/>
</dbReference>
<dbReference type="EMBL" id="CP021748">
    <property type="protein sequence ID" value="ARX88552.1"/>
    <property type="molecule type" value="Genomic_DNA"/>
</dbReference>
<dbReference type="RefSeq" id="WP_418353339.1">
    <property type="nucleotide sequence ID" value="NZ_CP021748.1"/>
</dbReference>
<dbReference type="GO" id="GO:0071770">
    <property type="term" value="P:DIM/DIP cell wall layer assembly"/>
    <property type="evidence" value="ECO:0007669"/>
    <property type="project" value="TreeGrafter"/>
</dbReference>
<dbReference type="SMART" id="SM00822">
    <property type="entry name" value="PKS_KR"/>
    <property type="match status" value="1"/>
</dbReference>
<evidence type="ECO:0000256" key="5">
    <source>
        <dbReference type="SAM" id="MobiDB-lite"/>
    </source>
</evidence>
<keyword evidence="2" id="KW-0597">Phosphoprotein</keyword>
<dbReference type="InterPro" id="IPR014030">
    <property type="entry name" value="Ketoacyl_synth_N"/>
</dbReference>
<dbReference type="SUPFAM" id="SSF51735">
    <property type="entry name" value="NAD(P)-binding Rossmann-fold domains"/>
    <property type="match status" value="1"/>
</dbReference>
<dbReference type="SMART" id="SM00823">
    <property type="entry name" value="PKS_PP"/>
    <property type="match status" value="2"/>
</dbReference>
<feature type="compositionally biased region" description="Low complexity" evidence="5">
    <location>
        <begin position="1215"/>
        <end position="1229"/>
    </location>
</feature>
<dbReference type="GO" id="GO:0005886">
    <property type="term" value="C:plasma membrane"/>
    <property type="evidence" value="ECO:0007669"/>
    <property type="project" value="TreeGrafter"/>
</dbReference>
<dbReference type="Pfam" id="PF16197">
    <property type="entry name" value="KAsynt_C_assoc"/>
    <property type="match status" value="1"/>
</dbReference>
<dbReference type="Gene3D" id="3.30.70.3290">
    <property type="match status" value="1"/>
</dbReference>
<keyword evidence="4" id="KW-0012">Acyltransferase</keyword>
<keyword evidence="1" id="KW-0596">Phosphopantetheine</keyword>
<dbReference type="InterPro" id="IPR057326">
    <property type="entry name" value="KR_dom"/>
</dbReference>
<dbReference type="Gene3D" id="3.40.50.1820">
    <property type="entry name" value="alpha/beta hydrolase"/>
    <property type="match status" value="1"/>
</dbReference>
<dbReference type="InterPro" id="IPR016039">
    <property type="entry name" value="Thiolase-like"/>
</dbReference>
<dbReference type="Pfam" id="PF00109">
    <property type="entry name" value="ketoacyl-synt"/>
    <property type="match status" value="1"/>
</dbReference>
<evidence type="ECO:0000256" key="4">
    <source>
        <dbReference type="ARBA" id="ARBA00023315"/>
    </source>
</evidence>
<dbReference type="InterPro" id="IPR001031">
    <property type="entry name" value="Thioesterase"/>
</dbReference>
<protein>
    <recommendedName>
        <fullName evidence="10">Carrier domain-containing protein</fullName>
    </recommendedName>
</protein>
<dbReference type="GO" id="GO:0004315">
    <property type="term" value="F:3-oxoacyl-[acyl-carrier-protein] synthase activity"/>
    <property type="evidence" value="ECO:0007669"/>
    <property type="project" value="InterPro"/>
</dbReference>
<dbReference type="PANTHER" id="PTHR43775:SF37">
    <property type="entry name" value="SI:DKEY-61P9.11"/>
    <property type="match status" value="1"/>
</dbReference>
<dbReference type="SUPFAM" id="SSF53474">
    <property type="entry name" value="alpha/beta-Hydrolases"/>
    <property type="match status" value="1"/>
</dbReference>
<dbReference type="InterPro" id="IPR036736">
    <property type="entry name" value="ACP-like_sf"/>
</dbReference>
<dbReference type="InterPro" id="IPR013968">
    <property type="entry name" value="PKS_KR"/>
</dbReference>
<dbReference type="Proteomes" id="UP000195880">
    <property type="component" value="Chromosome"/>
</dbReference>
<dbReference type="Pfam" id="PF08659">
    <property type="entry name" value="KR"/>
    <property type="match status" value="1"/>
</dbReference>
<dbReference type="InterPro" id="IPR020806">
    <property type="entry name" value="PKS_PP-bd"/>
</dbReference>
<reference evidence="8 9" key="1">
    <citation type="submission" date="2017-05" db="EMBL/GenBank/DDBJ databases">
        <title>Streptomyces alboflavus Genome sequencing and assembly.</title>
        <authorList>
            <person name="Wang Y."/>
            <person name="Du B."/>
            <person name="Ding Y."/>
            <person name="Liu H."/>
            <person name="Hou Q."/>
            <person name="Liu K."/>
            <person name="Wang C."/>
            <person name="Yao L."/>
        </authorList>
    </citation>
    <scope>NUCLEOTIDE SEQUENCE [LARGE SCALE GENOMIC DNA]</scope>
    <source>
        <strain evidence="8 9">MDJK44</strain>
    </source>
</reference>
<dbReference type="PROSITE" id="PS52004">
    <property type="entry name" value="KS3_2"/>
    <property type="match status" value="1"/>
</dbReference>
<dbReference type="InterPro" id="IPR014031">
    <property type="entry name" value="Ketoacyl_synth_C"/>
</dbReference>
<sequence length="1595" mass="170020">MKTLPLTPSGKLDRRAALTAPGVELRYSGDAAGPVLSPYEARISDLFEEVVGRPIGPEQRFFDAGASSLDLMRFHLRCTAEPDLRFTIPDLFEHVTVRRLAAFLESAAPAPEAAGASSASADEPIAVIGMAVRLPGADDLAAFWDLVRTGARGIEHFDATDGRVGARSQMSGLLSFDPEHFGVSRQEARLMDPQQRHLLMSSVQALAHAGITDPGAGRVGLVAGCGENTYFQALLREADPDHVPDGFQMALHHDKDFLTTKVAYHLDLSGPAFSVQAACASSLVAVHVAAGLLRQGDADVMLAGGVLVDTLLTDGYTYRPQHIFSKDGHCRPFSDDASGTIGASGVGVVVLKPLRSARRDGDTVYAVITGSALNNDGSGKLSYSAPSLAGQREVIRSALRRSGRDGSDVSYVEAHGTGTQLGDPVELGALRQAFGIPEPGVDGSRGASGCALASVKSQIGHLGAAAGVVGLVRAVLALHHGVIPPNIDFHRLNPRLGSDPAPFYIPTEARPWPAERPRVATVSSFGIGGTNAHLVLEADGTPRPGEMPQPNGTPGSDGRDPHLPVMPCLLLSSSSAAGLRADAARIADYLEARPTEYGRVLRHLQAGRPARHHRAAAVCADAGAAVAWLRTLRGFGTPGIDTKAREEPRSATDHAAAELVDAWLEGRTVPWPAGPAQAPWDFPPPAFHLTDHDFPRAAPPGSSPEPEPEAAWPQRLPEADWLHQTHWVRHSRVRVAAGPRTSATLVSLTADPAPPEALRSFEGVYERVVRVSAGHGFARLTDDAYEVDPADPGSLRLLLTELTETGPPGADGPAVPMDIDWLHALPLAVAGPVGEDTLDRARWACLDAPAALIRAAAGLPESLRLRPWWLSYRAQPVEGDVLRPELGLLAGAAEVVPQECAVDSHWLDLPSPDPDDWAPALAALLAGVDASTALPRRLGLRQGYWWRQALLPVPAADVPDATAFGVPSAEADTHVILGGTGGIGVALAAWLLTRSPCRVVLMSRRRRLPADLTPWADRIRLVEADLAADPIEAVLERIEEHVGRIGCVVHAAGEAGGGLISRRDGAAMRQVTAAKLRGALLTERLIERHRPDFAVYCSSMAAYFGGVGQFDYAAAAGLLDGFARHRSGEAEATVRLGIGWDVWSEVGMARDALRSDARHQAHLMVGLAVKEGQRLFARALTLGLPQLLVSTTDIDRAREFYVAPSRTPAGTRDNAAAPSAPSGGRSAGRQAEREPEQVAARLGGWARTLLGLDDIDPDASLYDHGADSLLMLDLIAKVEEHYGVDVELSELSHRVSLNEVRSRIAAVTRDADPATEQSAPETVQAPPPAAEPAALEHNAAQDPPVSVEVWQQGTGRDLICLVHPVGGDIQAYRTLVSALDPHLTVCLIADPGLRRAHPPRWSIADRARRYHAALQTRFPHGEWRWWLAGWSFGAWVAHAMAAEAEAGGRPAARLYLLDPPPPGSAQHFQSYEETQFEAVFAHELGQGDAGAPASPQAAAYAERLARCCRANVASLARHELPRLTTTPTRVWLAGHPVAGLPLMGSPGVQRRAWRAELTRLASCDVLDTTHYGLVRTPRCRRSPPPSTPTPGRTRL</sequence>
<feature type="region of interest" description="Disordered" evidence="5">
    <location>
        <begin position="1205"/>
        <end position="1238"/>
    </location>
</feature>
<evidence type="ECO:0000259" key="6">
    <source>
        <dbReference type="PROSITE" id="PS50075"/>
    </source>
</evidence>
<feature type="region of interest" description="Disordered" evidence="5">
    <location>
        <begin position="691"/>
        <end position="712"/>
    </location>
</feature>
<evidence type="ECO:0000256" key="2">
    <source>
        <dbReference type="ARBA" id="ARBA00022553"/>
    </source>
</evidence>
<evidence type="ECO:0000256" key="1">
    <source>
        <dbReference type="ARBA" id="ARBA00022450"/>
    </source>
</evidence>
<dbReference type="GO" id="GO:0031177">
    <property type="term" value="F:phosphopantetheine binding"/>
    <property type="evidence" value="ECO:0007669"/>
    <property type="project" value="InterPro"/>
</dbReference>
<evidence type="ECO:0008006" key="10">
    <source>
        <dbReference type="Google" id="ProtNLM"/>
    </source>
</evidence>
<dbReference type="PANTHER" id="PTHR43775">
    <property type="entry name" value="FATTY ACID SYNTHASE"/>
    <property type="match status" value="1"/>
</dbReference>
<feature type="domain" description="Ketosynthase family 3 (KS3)" evidence="7">
    <location>
        <begin position="122"/>
        <end position="538"/>
    </location>
</feature>
<dbReference type="InterPro" id="IPR032821">
    <property type="entry name" value="PKS_assoc"/>
</dbReference>
<keyword evidence="3" id="KW-0808">Transferase</keyword>
<dbReference type="GO" id="GO:0004312">
    <property type="term" value="F:fatty acid synthase activity"/>
    <property type="evidence" value="ECO:0007669"/>
    <property type="project" value="TreeGrafter"/>
</dbReference>
<dbReference type="KEGG" id="salf:SMD44_08039"/>
<dbReference type="SUPFAM" id="SSF47336">
    <property type="entry name" value="ACP-like"/>
    <property type="match status" value="2"/>
</dbReference>
<proteinExistence type="predicted"/>
<feature type="domain" description="Carrier" evidence="6">
    <location>
        <begin position="34"/>
        <end position="108"/>
    </location>
</feature>
<evidence type="ECO:0000313" key="8">
    <source>
        <dbReference type="EMBL" id="ARX88552.1"/>
    </source>
</evidence>
<dbReference type="SUPFAM" id="SSF53901">
    <property type="entry name" value="Thiolase-like"/>
    <property type="match status" value="1"/>
</dbReference>
<dbReference type="InterPro" id="IPR009081">
    <property type="entry name" value="PP-bd_ACP"/>
</dbReference>
<dbReference type="Gene3D" id="1.10.1200.10">
    <property type="entry name" value="ACP-like"/>
    <property type="match status" value="2"/>
</dbReference>
<dbReference type="GO" id="GO:0005737">
    <property type="term" value="C:cytoplasm"/>
    <property type="evidence" value="ECO:0007669"/>
    <property type="project" value="TreeGrafter"/>
</dbReference>
<dbReference type="InterPro" id="IPR020841">
    <property type="entry name" value="PKS_Beta-ketoAc_synthase_dom"/>
</dbReference>